<dbReference type="Gene3D" id="1.10.580.10">
    <property type="entry name" value="Citrate Synthase, domain 1"/>
    <property type="match status" value="1"/>
</dbReference>
<comment type="pathway">
    <text evidence="1">Carbohydrate metabolism; tricarboxylic acid cycle; isocitrate from oxaloacetate: step 1/2.</text>
</comment>
<dbReference type="GO" id="GO:0036440">
    <property type="term" value="F:citrate synthase activity"/>
    <property type="evidence" value="ECO:0007669"/>
    <property type="project" value="UniProtKB-EC"/>
</dbReference>
<dbReference type="PANTHER" id="PTHR11739:SF8">
    <property type="entry name" value="CITRATE SYNTHASE, MITOCHONDRIAL"/>
    <property type="match status" value="1"/>
</dbReference>
<dbReference type="InterPro" id="IPR019810">
    <property type="entry name" value="Citrate_synthase_AS"/>
</dbReference>
<dbReference type="PROSITE" id="PS00480">
    <property type="entry name" value="CITRATE_SYNTHASE"/>
    <property type="match status" value="1"/>
</dbReference>
<sequence length="435" mass="48975">MDKIKEHFSSKVGEAQKDVKDFISQHGDEVIGEIKVSQLYQGMRGMPALICETSKLDPEEGIRFRGYSIPELQEKLPSMPDGGKEPLPEGIFHLMLMNEIPGDDEVRRLSNNWARRSIVPPHVFKVIDSLPKSAHPMTQFVAGIMALRTESEFARAYRHGIHKSEYWMPTYEDAMNLIARLPRVAAYIYRRVYHNGEHIEPDPKLDWAGNFAHMLGFDNDEFKELMRLYMTIHSDHEGGNVSAHAVKLVGSALSDSYLSFAAGMNGLAGPLHGLANQEVIRWILSMRDELGGGLPSKEQIANYCRKTLADGKVIPGFGHAVLRKTDPRYEAQRKFALDHMPHDEMFLIVSRIYEVVPDILSATGKVKNPWPNVDAHSGQLLMHYGLTEYDFYTVLFGVARSLGTMANMIWDRALGLPIERPGSTTTALLKDQFGK</sequence>
<organism evidence="6 7">
    <name type="scientific">Phaeocystidibacter luteus</name>
    <dbReference type="NCBI Taxonomy" id="911197"/>
    <lineage>
        <taxon>Bacteria</taxon>
        <taxon>Pseudomonadati</taxon>
        <taxon>Bacteroidota</taxon>
        <taxon>Flavobacteriia</taxon>
        <taxon>Flavobacteriales</taxon>
        <taxon>Phaeocystidibacteraceae</taxon>
        <taxon>Phaeocystidibacter</taxon>
    </lineage>
</organism>
<dbReference type="InterPro" id="IPR016142">
    <property type="entry name" value="Citrate_synth-like_lrg_a-sub"/>
</dbReference>
<dbReference type="Proteomes" id="UP000468650">
    <property type="component" value="Unassembled WGS sequence"/>
</dbReference>
<dbReference type="RefSeq" id="WP_151667919.1">
    <property type="nucleotide sequence ID" value="NZ_WBVO01000009.1"/>
</dbReference>
<gene>
    <name evidence="6" type="ORF">F8C67_11085</name>
</gene>
<evidence type="ECO:0000256" key="1">
    <source>
        <dbReference type="ARBA" id="ARBA00004751"/>
    </source>
</evidence>
<dbReference type="EMBL" id="WBVO01000009">
    <property type="protein sequence ID" value="KAB2808105.1"/>
    <property type="molecule type" value="Genomic_DNA"/>
</dbReference>
<dbReference type="FunFam" id="1.10.230.10:FF:000001">
    <property type="entry name" value="Citrate synthase"/>
    <property type="match status" value="1"/>
</dbReference>
<comment type="caution">
    <text evidence="6">The sequence shown here is derived from an EMBL/GenBank/DDBJ whole genome shotgun (WGS) entry which is preliminary data.</text>
</comment>
<evidence type="ECO:0000256" key="2">
    <source>
        <dbReference type="ARBA" id="ARBA00010566"/>
    </source>
</evidence>
<reference evidence="6 7" key="1">
    <citation type="submission" date="2019-09" db="EMBL/GenBank/DDBJ databases">
        <title>Genomes of family Cryomorphaceae.</title>
        <authorList>
            <person name="Bowman J.P."/>
        </authorList>
    </citation>
    <scope>NUCLEOTIDE SEQUENCE [LARGE SCALE GENOMIC DNA]</scope>
    <source>
        <strain evidence="6 7">LMG 25704</strain>
    </source>
</reference>
<dbReference type="GO" id="GO:0005975">
    <property type="term" value="P:carbohydrate metabolic process"/>
    <property type="evidence" value="ECO:0007669"/>
    <property type="project" value="TreeGrafter"/>
</dbReference>
<dbReference type="GO" id="GO:0006101">
    <property type="term" value="P:citrate metabolic process"/>
    <property type="evidence" value="ECO:0007669"/>
    <property type="project" value="InterPro"/>
</dbReference>
<evidence type="ECO:0000313" key="6">
    <source>
        <dbReference type="EMBL" id="KAB2808105.1"/>
    </source>
</evidence>
<dbReference type="InterPro" id="IPR002020">
    <property type="entry name" value="Citrate_synthase"/>
</dbReference>
<dbReference type="InterPro" id="IPR010109">
    <property type="entry name" value="Citrate_synthase_euk"/>
</dbReference>
<dbReference type="SUPFAM" id="SSF48256">
    <property type="entry name" value="Citrate synthase"/>
    <property type="match status" value="1"/>
</dbReference>
<dbReference type="InterPro" id="IPR036969">
    <property type="entry name" value="Citrate_synthase_sf"/>
</dbReference>
<keyword evidence="7" id="KW-1185">Reference proteome</keyword>
<protein>
    <recommendedName>
        <fullName evidence="3">citrate synthase (unknown stereospecificity)</fullName>
        <ecNumber evidence="3">2.3.3.16</ecNumber>
    </recommendedName>
</protein>
<keyword evidence="4 5" id="KW-0808">Transferase</keyword>
<dbReference type="AlphaFoldDB" id="A0A6N6RFK4"/>
<dbReference type="GO" id="GO:0006099">
    <property type="term" value="P:tricarboxylic acid cycle"/>
    <property type="evidence" value="ECO:0007669"/>
    <property type="project" value="UniProtKB-UniPathway"/>
</dbReference>
<evidence type="ECO:0000256" key="5">
    <source>
        <dbReference type="RuleBase" id="RU003406"/>
    </source>
</evidence>
<evidence type="ECO:0000313" key="7">
    <source>
        <dbReference type="Proteomes" id="UP000468650"/>
    </source>
</evidence>
<dbReference type="InterPro" id="IPR016143">
    <property type="entry name" value="Citrate_synth-like_sm_a-sub"/>
</dbReference>
<dbReference type="FunFam" id="1.10.580.10:FF:000001">
    <property type="entry name" value="Citrate synthase"/>
    <property type="match status" value="1"/>
</dbReference>
<dbReference type="NCBIfam" id="TIGR01793">
    <property type="entry name" value="cit_synth_euk"/>
    <property type="match status" value="1"/>
</dbReference>
<proteinExistence type="inferred from homology"/>
<dbReference type="UniPathway" id="UPA00223"/>
<keyword evidence="6" id="KW-0012">Acyltransferase</keyword>
<dbReference type="OrthoDB" id="9800864at2"/>
<dbReference type="PRINTS" id="PR00143">
    <property type="entry name" value="CITRTSNTHASE"/>
</dbReference>
<dbReference type="NCBIfam" id="NF007128">
    <property type="entry name" value="PRK09569.1"/>
    <property type="match status" value="1"/>
</dbReference>
<dbReference type="EC" id="2.3.3.16" evidence="3"/>
<dbReference type="PANTHER" id="PTHR11739">
    <property type="entry name" value="CITRATE SYNTHASE"/>
    <property type="match status" value="1"/>
</dbReference>
<evidence type="ECO:0000256" key="4">
    <source>
        <dbReference type="ARBA" id="ARBA00022679"/>
    </source>
</evidence>
<name>A0A6N6RFK4_9FLAO</name>
<evidence type="ECO:0000256" key="3">
    <source>
        <dbReference type="ARBA" id="ARBA00012972"/>
    </source>
</evidence>
<comment type="similarity">
    <text evidence="2 5">Belongs to the citrate synthase family.</text>
</comment>
<accession>A0A6N6RFK4</accession>
<dbReference type="Gene3D" id="1.10.230.10">
    <property type="entry name" value="Cytochrome P450-Terp, domain 2"/>
    <property type="match status" value="1"/>
</dbReference>
<dbReference type="Pfam" id="PF00285">
    <property type="entry name" value="Citrate_synt"/>
    <property type="match status" value="1"/>
</dbReference>